<dbReference type="InterPro" id="IPR004260">
    <property type="entry name" value="Pyr-dimer_DNA_glycosylase"/>
</dbReference>
<dbReference type="Proteomes" id="UP001525379">
    <property type="component" value="Unassembled WGS sequence"/>
</dbReference>
<keyword evidence="2" id="KW-1185">Reference proteome</keyword>
<dbReference type="EMBL" id="JALXSQ010000001">
    <property type="protein sequence ID" value="MCT2041838.1"/>
    <property type="molecule type" value="Genomic_DNA"/>
</dbReference>
<protein>
    <submittedName>
        <fullName evidence="1">Pyrimidine dimer DNA glycosylase/endonuclease V</fullName>
    </submittedName>
</protein>
<name>A0ABT2HU45_9MICO</name>
<dbReference type="RefSeq" id="WP_260103605.1">
    <property type="nucleotide sequence ID" value="NZ_JALXSQ010000001.1"/>
</dbReference>
<dbReference type="Pfam" id="PF03013">
    <property type="entry name" value="Pyr_excise"/>
    <property type="match status" value="1"/>
</dbReference>
<evidence type="ECO:0000313" key="2">
    <source>
        <dbReference type="Proteomes" id="UP001525379"/>
    </source>
</evidence>
<gene>
    <name evidence="1" type="ORF">M3D15_00550</name>
</gene>
<sequence length="148" mass="16705">MRLWSLHPCHLDAKGLVALWREALLAQAVLLERTRGYRNHPQLARFRSRPEPLHAIARYLEVVHEEAIVRGYRFDANKIVQPESSAPCQPITVATGQLAYEAEHLRVKLTERAPDQLTRLGDGAITEHPMFTVIDGPIADCERPNAAK</sequence>
<proteinExistence type="predicted"/>
<reference evidence="1 2" key="1">
    <citation type="submission" date="2022-04" db="EMBL/GenBank/DDBJ databases">
        <title>Human microbiome associated bacterial genomes.</title>
        <authorList>
            <person name="Sandstrom S."/>
            <person name="Salamzade R."/>
            <person name="Kalan L.R."/>
        </authorList>
    </citation>
    <scope>NUCLEOTIDE SEQUENCE [LARGE SCALE GENOMIC DNA]</scope>
    <source>
        <strain evidence="2">p3-SID1799</strain>
    </source>
</reference>
<comment type="caution">
    <text evidence="1">The sequence shown here is derived from an EMBL/GenBank/DDBJ whole genome shotgun (WGS) entry which is preliminary data.</text>
</comment>
<organism evidence="1 2">
    <name type="scientific">Pseudoclavibacter albus</name>
    <dbReference type="NCBI Taxonomy" id="272241"/>
    <lineage>
        <taxon>Bacteria</taxon>
        <taxon>Bacillati</taxon>
        <taxon>Actinomycetota</taxon>
        <taxon>Actinomycetes</taxon>
        <taxon>Micrococcales</taxon>
        <taxon>Microbacteriaceae</taxon>
        <taxon>Pseudoclavibacter</taxon>
    </lineage>
</organism>
<accession>A0ABT2HU45</accession>
<evidence type="ECO:0000313" key="1">
    <source>
        <dbReference type="EMBL" id="MCT2041838.1"/>
    </source>
</evidence>